<dbReference type="OrthoDB" id="7596063at2"/>
<evidence type="ECO:0000313" key="2">
    <source>
        <dbReference type="EMBL" id="SFL73887.1"/>
    </source>
</evidence>
<organism evidence="2 3">
    <name type="scientific">Methylorubrum salsuginis</name>
    <dbReference type="NCBI Taxonomy" id="414703"/>
    <lineage>
        <taxon>Bacteria</taxon>
        <taxon>Pseudomonadati</taxon>
        <taxon>Pseudomonadota</taxon>
        <taxon>Alphaproteobacteria</taxon>
        <taxon>Hyphomicrobiales</taxon>
        <taxon>Methylobacteriaceae</taxon>
        <taxon>Methylorubrum</taxon>
    </lineage>
</organism>
<feature type="transmembrane region" description="Helical" evidence="1">
    <location>
        <begin position="76"/>
        <end position="98"/>
    </location>
</feature>
<name>A0A1I4K5I6_9HYPH</name>
<sequence>MPVDTLSLYLDLEEGQKADLEVASRAAIAFAEAVREIAAFVDPFSDVKVELIGTTEGSISFDTKIRFRTASGTKEITLYALVIVCMIYLGSHIGDFLIEKGLGKVWEQVFVDETKKLTQAEIDEVARTVVQAIDARAGERQAKSIYSELEKDQSVKGVGLTTEPGVKPRIIVPSFEFLKRSGAERFPEPVEKKRKVKETKNVVLVSPVLQHDRKRRWKFRLGDHEFGAPIKDEYFLDAVFQESIPSF</sequence>
<dbReference type="Proteomes" id="UP000198804">
    <property type="component" value="Unassembled WGS sequence"/>
</dbReference>
<dbReference type="EMBL" id="FOSV01000023">
    <property type="protein sequence ID" value="SFL73887.1"/>
    <property type="molecule type" value="Genomic_DNA"/>
</dbReference>
<evidence type="ECO:0000256" key="1">
    <source>
        <dbReference type="SAM" id="Phobius"/>
    </source>
</evidence>
<keyword evidence="1" id="KW-1133">Transmembrane helix</keyword>
<gene>
    <name evidence="2" type="ORF">SAMN04488125_1232</name>
</gene>
<keyword evidence="3" id="KW-1185">Reference proteome</keyword>
<dbReference type="RefSeq" id="WP_131803903.1">
    <property type="nucleotide sequence ID" value="NZ_FOSV01000023.1"/>
</dbReference>
<keyword evidence="1" id="KW-0812">Transmembrane</keyword>
<accession>A0A1I4K5I6</accession>
<evidence type="ECO:0000313" key="3">
    <source>
        <dbReference type="Proteomes" id="UP000198804"/>
    </source>
</evidence>
<keyword evidence="1" id="KW-0472">Membrane</keyword>
<dbReference type="AlphaFoldDB" id="A0A1I4K5I6"/>
<protein>
    <submittedName>
        <fullName evidence="2">Uncharacterized protein</fullName>
    </submittedName>
</protein>
<reference evidence="3" key="1">
    <citation type="submission" date="2016-10" db="EMBL/GenBank/DDBJ databases">
        <authorList>
            <person name="Varghese N."/>
            <person name="Submissions S."/>
        </authorList>
    </citation>
    <scope>NUCLEOTIDE SEQUENCE [LARGE SCALE GENOMIC DNA]</scope>
    <source>
        <strain evidence="3">CGMCC 1.6474</strain>
    </source>
</reference>
<proteinExistence type="predicted"/>